<name>C0QES6_DESAH</name>
<dbReference type="KEGG" id="dat:HRM2_23230"/>
<dbReference type="SUPFAM" id="SSF52540">
    <property type="entry name" value="P-loop containing nucleoside triphosphate hydrolases"/>
    <property type="match status" value="1"/>
</dbReference>
<evidence type="ECO:0000313" key="6">
    <source>
        <dbReference type="EMBL" id="ACN15418.1"/>
    </source>
</evidence>
<dbReference type="HOGENOM" id="CLU_000604_1_22_7"/>
<dbReference type="InterPro" id="IPR017871">
    <property type="entry name" value="ABC_transporter-like_CS"/>
</dbReference>
<dbReference type="PANTHER" id="PTHR43553">
    <property type="entry name" value="HEAVY METAL TRANSPORTER"/>
    <property type="match status" value="1"/>
</dbReference>
<dbReference type="InterPro" id="IPR015856">
    <property type="entry name" value="ABC_transpr_CbiO/EcfA_su"/>
</dbReference>
<keyword evidence="2" id="KW-0813">Transport</keyword>
<dbReference type="PROSITE" id="PS50893">
    <property type="entry name" value="ABC_TRANSPORTER_2"/>
    <property type="match status" value="1"/>
</dbReference>
<keyword evidence="4" id="KW-0067">ATP-binding</keyword>
<dbReference type="AlphaFoldDB" id="C0QES6"/>
<comment type="similarity">
    <text evidence="1">Belongs to the ABC transporter superfamily.</text>
</comment>
<dbReference type="PANTHER" id="PTHR43553:SF24">
    <property type="entry name" value="ENERGY-COUPLING FACTOR TRANSPORTER ATP-BINDING PROTEIN ECFA1"/>
    <property type="match status" value="1"/>
</dbReference>
<dbReference type="SMART" id="SM00382">
    <property type="entry name" value="AAA"/>
    <property type="match status" value="1"/>
</dbReference>
<evidence type="ECO:0000256" key="3">
    <source>
        <dbReference type="ARBA" id="ARBA00022741"/>
    </source>
</evidence>
<dbReference type="CDD" id="cd03225">
    <property type="entry name" value="ABC_cobalt_CbiO_domain1"/>
    <property type="match status" value="1"/>
</dbReference>
<evidence type="ECO:0000256" key="1">
    <source>
        <dbReference type="ARBA" id="ARBA00005417"/>
    </source>
</evidence>
<sequence length="244" mass="26925">MEIIKKPVIKLEKISFSYPGSTVRILDALDLEVYARDRIGLIAPNGSGKTTLFHTIMGLCRPDAGTIEIFGRQVSTEHEFQAVRSKIGLLFQDADDQLFCPTVVDDVAFGPLNLGLSPDKARLRAQKILSDLGIADLETAITHRLSGGQKRLVALAAVLAMEPRVLLLDEPTAGLDNQVKATLVKILNSLDIAHVVISHEFNFLTSVTDRVFSMENGKILTDDEVSVHQHEHMHKLGNRPHKHI</sequence>
<dbReference type="eggNOG" id="COG1122">
    <property type="taxonomic scope" value="Bacteria"/>
</dbReference>
<evidence type="ECO:0000256" key="4">
    <source>
        <dbReference type="ARBA" id="ARBA00022840"/>
    </source>
</evidence>
<dbReference type="InterPro" id="IPR027417">
    <property type="entry name" value="P-loop_NTPase"/>
</dbReference>
<dbReference type="STRING" id="177437.HRM2_23230"/>
<dbReference type="GO" id="GO:0016887">
    <property type="term" value="F:ATP hydrolysis activity"/>
    <property type="evidence" value="ECO:0007669"/>
    <property type="project" value="InterPro"/>
</dbReference>
<dbReference type="RefSeq" id="WP_015904186.1">
    <property type="nucleotide sequence ID" value="NC_012108.1"/>
</dbReference>
<reference evidence="6 7" key="1">
    <citation type="journal article" date="2009" name="Environ. Microbiol.">
        <title>Genome sequence of Desulfobacterium autotrophicum HRM2, a marine sulfate reducer oxidizing organic carbon completely to carbon dioxide.</title>
        <authorList>
            <person name="Strittmatter A.W."/>
            <person name="Liesegang H."/>
            <person name="Rabus R."/>
            <person name="Decker I."/>
            <person name="Amann J."/>
            <person name="Andres S."/>
            <person name="Henne A."/>
            <person name="Fricke W.F."/>
            <person name="Martinez-Arias R."/>
            <person name="Bartels D."/>
            <person name="Goesmann A."/>
            <person name="Krause L."/>
            <person name="Puehler A."/>
            <person name="Klenk H.P."/>
            <person name="Richter M."/>
            <person name="Schuler M."/>
            <person name="Gloeckner F.O."/>
            <person name="Meyerdierks A."/>
            <person name="Gottschalk G."/>
            <person name="Amann R."/>
        </authorList>
    </citation>
    <scope>NUCLEOTIDE SEQUENCE [LARGE SCALE GENOMIC DNA]</scope>
    <source>
        <strain evidence="7">ATCC 43914 / DSM 3382 / HRM2</strain>
    </source>
</reference>
<organism evidence="6 7">
    <name type="scientific">Desulforapulum autotrophicum (strain ATCC 43914 / DSM 3382 / VKM B-1955 / HRM2)</name>
    <name type="common">Desulfobacterium autotrophicum</name>
    <dbReference type="NCBI Taxonomy" id="177437"/>
    <lineage>
        <taxon>Bacteria</taxon>
        <taxon>Pseudomonadati</taxon>
        <taxon>Thermodesulfobacteriota</taxon>
        <taxon>Desulfobacteria</taxon>
        <taxon>Desulfobacterales</taxon>
        <taxon>Desulfobacteraceae</taxon>
        <taxon>Desulforapulum</taxon>
    </lineage>
</organism>
<evidence type="ECO:0000256" key="2">
    <source>
        <dbReference type="ARBA" id="ARBA00022448"/>
    </source>
</evidence>
<keyword evidence="7" id="KW-1185">Reference proteome</keyword>
<evidence type="ECO:0000259" key="5">
    <source>
        <dbReference type="PROSITE" id="PS50893"/>
    </source>
</evidence>
<keyword evidence="3" id="KW-0547">Nucleotide-binding</keyword>
<dbReference type="Pfam" id="PF00005">
    <property type="entry name" value="ABC_tran"/>
    <property type="match status" value="1"/>
</dbReference>
<proteinExistence type="inferred from homology"/>
<dbReference type="Gene3D" id="3.40.50.300">
    <property type="entry name" value="P-loop containing nucleotide triphosphate hydrolases"/>
    <property type="match status" value="1"/>
</dbReference>
<feature type="domain" description="ABC transporter" evidence="5">
    <location>
        <begin position="9"/>
        <end position="241"/>
    </location>
</feature>
<protein>
    <submittedName>
        <fullName evidence="6">CbiO1</fullName>
    </submittedName>
</protein>
<dbReference type="GO" id="GO:0042626">
    <property type="term" value="F:ATPase-coupled transmembrane transporter activity"/>
    <property type="evidence" value="ECO:0007669"/>
    <property type="project" value="TreeGrafter"/>
</dbReference>
<dbReference type="EMBL" id="CP001087">
    <property type="protein sequence ID" value="ACN15418.1"/>
    <property type="molecule type" value="Genomic_DNA"/>
</dbReference>
<evidence type="ECO:0000313" key="7">
    <source>
        <dbReference type="Proteomes" id="UP000000442"/>
    </source>
</evidence>
<dbReference type="InterPro" id="IPR050095">
    <property type="entry name" value="ECF_ABC_transporter_ATP-bd"/>
</dbReference>
<dbReference type="GO" id="GO:0005524">
    <property type="term" value="F:ATP binding"/>
    <property type="evidence" value="ECO:0007669"/>
    <property type="project" value="UniProtKB-KW"/>
</dbReference>
<dbReference type="PROSITE" id="PS00211">
    <property type="entry name" value="ABC_TRANSPORTER_1"/>
    <property type="match status" value="1"/>
</dbReference>
<dbReference type="Proteomes" id="UP000000442">
    <property type="component" value="Chromosome"/>
</dbReference>
<gene>
    <name evidence="6" type="primary">cbiO1</name>
    <name evidence="6" type="ordered locus">HRM2_23230</name>
</gene>
<dbReference type="InterPro" id="IPR003439">
    <property type="entry name" value="ABC_transporter-like_ATP-bd"/>
</dbReference>
<accession>C0QES6</accession>
<dbReference type="GO" id="GO:0043190">
    <property type="term" value="C:ATP-binding cassette (ABC) transporter complex"/>
    <property type="evidence" value="ECO:0007669"/>
    <property type="project" value="TreeGrafter"/>
</dbReference>
<dbReference type="InterPro" id="IPR003593">
    <property type="entry name" value="AAA+_ATPase"/>
</dbReference>